<organism evidence="2 3">
    <name type="scientific">Polypedilum vanderplanki</name>
    <name type="common">Sleeping chironomid midge</name>
    <dbReference type="NCBI Taxonomy" id="319348"/>
    <lineage>
        <taxon>Eukaryota</taxon>
        <taxon>Metazoa</taxon>
        <taxon>Ecdysozoa</taxon>
        <taxon>Arthropoda</taxon>
        <taxon>Hexapoda</taxon>
        <taxon>Insecta</taxon>
        <taxon>Pterygota</taxon>
        <taxon>Neoptera</taxon>
        <taxon>Endopterygota</taxon>
        <taxon>Diptera</taxon>
        <taxon>Nematocera</taxon>
        <taxon>Chironomoidea</taxon>
        <taxon>Chironomidae</taxon>
        <taxon>Chironominae</taxon>
        <taxon>Polypedilum</taxon>
        <taxon>Polypedilum</taxon>
    </lineage>
</organism>
<dbReference type="Proteomes" id="UP001107558">
    <property type="component" value="Chromosome 4"/>
</dbReference>
<dbReference type="AlphaFoldDB" id="A0A9J6BF64"/>
<accession>A0A9J6BF64</accession>
<keyword evidence="3" id="KW-1185">Reference proteome</keyword>
<name>A0A9J6BF64_POLVA</name>
<feature type="transmembrane region" description="Helical" evidence="1">
    <location>
        <begin position="21"/>
        <end position="49"/>
    </location>
</feature>
<reference evidence="2" key="1">
    <citation type="submission" date="2021-03" db="EMBL/GenBank/DDBJ databases">
        <title>Chromosome level genome of the anhydrobiotic midge Polypedilum vanderplanki.</title>
        <authorList>
            <person name="Yoshida Y."/>
            <person name="Kikawada T."/>
            <person name="Gusev O."/>
        </authorList>
    </citation>
    <scope>NUCLEOTIDE SEQUENCE</scope>
    <source>
        <strain evidence="2">NIAS01</strain>
        <tissue evidence="2">Whole body or cell culture</tissue>
    </source>
</reference>
<feature type="transmembrane region" description="Helical" evidence="1">
    <location>
        <begin position="156"/>
        <end position="177"/>
    </location>
</feature>
<sequence>MAVMNFFKSDTFFGLLKLESGGTVIGAVGSFWAFLQIIYELFLIFSLFFVRDFCPQQHFIEDDEKLDNFSKETQHDIKHTVNYAQQKLQNITYKIQEGLHDITDKEYSCTFVSKVFVGGIIFIAIAINIISIIAHYRLIKGIEEYNPVRFQFVLKFYKFFIATRILLFLVALVWTFFKVKMIFMAFLFLIFLVIDIYAYQLIDKLRIKFELTLPLNAETKDIHLKREIGKDIDPMERIEL</sequence>
<evidence type="ECO:0000313" key="2">
    <source>
        <dbReference type="EMBL" id="KAG5668255.1"/>
    </source>
</evidence>
<evidence type="ECO:0000313" key="3">
    <source>
        <dbReference type="Proteomes" id="UP001107558"/>
    </source>
</evidence>
<dbReference type="EMBL" id="JADBJN010000004">
    <property type="protein sequence ID" value="KAG5668255.1"/>
    <property type="molecule type" value="Genomic_DNA"/>
</dbReference>
<proteinExistence type="predicted"/>
<keyword evidence="1" id="KW-0812">Transmembrane</keyword>
<gene>
    <name evidence="2" type="ORF">PVAND_016202</name>
</gene>
<feature type="transmembrane region" description="Helical" evidence="1">
    <location>
        <begin position="183"/>
        <end position="202"/>
    </location>
</feature>
<protein>
    <submittedName>
        <fullName evidence="2">Uncharacterized protein</fullName>
    </submittedName>
</protein>
<evidence type="ECO:0000256" key="1">
    <source>
        <dbReference type="SAM" id="Phobius"/>
    </source>
</evidence>
<keyword evidence="1" id="KW-0472">Membrane</keyword>
<feature type="transmembrane region" description="Helical" evidence="1">
    <location>
        <begin position="115"/>
        <end position="136"/>
    </location>
</feature>
<keyword evidence="1" id="KW-1133">Transmembrane helix</keyword>
<comment type="caution">
    <text evidence="2">The sequence shown here is derived from an EMBL/GenBank/DDBJ whole genome shotgun (WGS) entry which is preliminary data.</text>
</comment>